<proteinExistence type="predicted"/>
<evidence type="ECO:0000256" key="1">
    <source>
        <dbReference type="SAM" id="MobiDB-lite"/>
    </source>
</evidence>
<dbReference type="AlphaFoldDB" id="A0AAD7JG38"/>
<accession>A0AAD7JG38</accession>
<dbReference type="Proteomes" id="UP001215280">
    <property type="component" value="Unassembled WGS sequence"/>
</dbReference>
<dbReference type="EMBL" id="JARJLG010000038">
    <property type="protein sequence ID" value="KAJ7764149.1"/>
    <property type="molecule type" value="Genomic_DNA"/>
</dbReference>
<evidence type="ECO:0000313" key="3">
    <source>
        <dbReference type="Proteomes" id="UP001215280"/>
    </source>
</evidence>
<protein>
    <submittedName>
        <fullName evidence="2">Uncharacterized protein</fullName>
    </submittedName>
</protein>
<evidence type="ECO:0000313" key="2">
    <source>
        <dbReference type="EMBL" id="KAJ7764149.1"/>
    </source>
</evidence>
<comment type="caution">
    <text evidence="2">The sequence shown here is derived from an EMBL/GenBank/DDBJ whole genome shotgun (WGS) entry which is preliminary data.</text>
</comment>
<name>A0AAD7JG38_9AGAR</name>
<reference evidence="2" key="1">
    <citation type="submission" date="2023-03" db="EMBL/GenBank/DDBJ databases">
        <title>Massive genome expansion in bonnet fungi (Mycena s.s.) driven by repeated elements and novel gene families across ecological guilds.</title>
        <authorList>
            <consortium name="Lawrence Berkeley National Laboratory"/>
            <person name="Harder C.B."/>
            <person name="Miyauchi S."/>
            <person name="Viragh M."/>
            <person name="Kuo A."/>
            <person name="Thoen E."/>
            <person name="Andreopoulos B."/>
            <person name="Lu D."/>
            <person name="Skrede I."/>
            <person name="Drula E."/>
            <person name="Henrissat B."/>
            <person name="Morin E."/>
            <person name="Kohler A."/>
            <person name="Barry K."/>
            <person name="LaButti K."/>
            <person name="Morin E."/>
            <person name="Salamov A."/>
            <person name="Lipzen A."/>
            <person name="Mereny Z."/>
            <person name="Hegedus B."/>
            <person name="Baldrian P."/>
            <person name="Stursova M."/>
            <person name="Weitz H."/>
            <person name="Taylor A."/>
            <person name="Grigoriev I.V."/>
            <person name="Nagy L.G."/>
            <person name="Martin F."/>
            <person name="Kauserud H."/>
        </authorList>
    </citation>
    <scope>NUCLEOTIDE SEQUENCE</scope>
    <source>
        <strain evidence="2">CBHHK188m</strain>
    </source>
</reference>
<sequence length="266" mass="29298">MAAALTVFRVFVSNEGKAAFGVPELEVLGADAAPEPAGDADVSEVGTDAEGVDPDVDGDPKVCEENRHYWKISRTYGSQLFAAGSPPKIQSARQLCCPSVRAKSREEGLALARANFRIFVRKCGTGLKNAQNHQETVKTAQIRRENGKRHIWRANSLNRTTSSTGSKLRSTVPKTKTKLRLRKFYTQPQQGIYVRFWIRVPQARGLSSGFGIRQNVNFGPFRQVLALAKWPKMTRIRQVWGLGSSPISRGPSSTSLHECQKSESAG</sequence>
<feature type="region of interest" description="Disordered" evidence="1">
    <location>
        <begin position="246"/>
        <end position="266"/>
    </location>
</feature>
<feature type="compositionally biased region" description="Low complexity" evidence="1">
    <location>
        <begin position="246"/>
        <end position="256"/>
    </location>
</feature>
<gene>
    <name evidence="2" type="ORF">DFH07DRAFT_770555</name>
</gene>
<organism evidence="2 3">
    <name type="scientific">Mycena maculata</name>
    <dbReference type="NCBI Taxonomy" id="230809"/>
    <lineage>
        <taxon>Eukaryota</taxon>
        <taxon>Fungi</taxon>
        <taxon>Dikarya</taxon>
        <taxon>Basidiomycota</taxon>
        <taxon>Agaricomycotina</taxon>
        <taxon>Agaricomycetes</taxon>
        <taxon>Agaricomycetidae</taxon>
        <taxon>Agaricales</taxon>
        <taxon>Marasmiineae</taxon>
        <taxon>Mycenaceae</taxon>
        <taxon>Mycena</taxon>
    </lineage>
</organism>
<feature type="region of interest" description="Disordered" evidence="1">
    <location>
        <begin position="33"/>
        <end position="59"/>
    </location>
</feature>
<keyword evidence="3" id="KW-1185">Reference proteome</keyword>